<accession>A0A8H3ZB17</accession>
<keyword evidence="1" id="KW-1133">Transmembrane helix</keyword>
<keyword evidence="1" id="KW-0472">Membrane</keyword>
<name>A0A8H3ZB17_VENIN</name>
<protein>
    <submittedName>
        <fullName evidence="2">Uncharacterized protein</fullName>
    </submittedName>
</protein>
<dbReference type="AlphaFoldDB" id="A0A8H3ZB17"/>
<evidence type="ECO:0000313" key="2">
    <source>
        <dbReference type="EMBL" id="KAE9992890.1"/>
    </source>
</evidence>
<evidence type="ECO:0000313" key="3">
    <source>
        <dbReference type="Proteomes" id="UP000490939"/>
    </source>
</evidence>
<dbReference type="Proteomes" id="UP000490939">
    <property type="component" value="Unassembled WGS sequence"/>
</dbReference>
<gene>
    <name evidence="2" type="ORF">EG327_007367</name>
</gene>
<proteinExistence type="predicted"/>
<feature type="transmembrane region" description="Helical" evidence="1">
    <location>
        <begin position="64"/>
        <end position="88"/>
    </location>
</feature>
<keyword evidence="3" id="KW-1185">Reference proteome</keyword>
<comment type="caution">
    <text evidence="2">The sequence shown here is derived from an EMBL/GenBank/DDBJ whole genome shotgun (WGS) entry which is preliminary data.</text>
</comment>
<keyword evidence="1" id="KW-0812">Transmembrane</keyword>
<dbReference type="EMBL" id="WNWR01000044">
    <property type="protein sequence ID" value="KAE9992890.1"/>
    <property type="molecule type" value="Genomic_DNA"/>
</dbReference>
<sequence>MFCFCCYMYTLVQIPAPAPNLAFFSLEAADMDMPPMEEVVTAVAEDIVEERVERDEVKEVIPPMAIVIVVVCPLMTSVMTSSVAVVSLPLMDSVVVIMDILGHG</sequence>
<evidence type="ECO:0000256" key="1">
    <source>
        <dbReference type="SAM" id="Phobius"/>
    </source>
</evidence>
<organism evidence="2 3">
    <name type="scientific">Venturia inaequalis</name>
    <name type="common">Apple scab fungus</name>
    <dbReference type="NCBI Taxonomy" id="5025"/>
    <lineage>
        <taxon>Eukaryota</taxon>
        <taxon>Fungi</taxon>
        <taxon>Dikarya</taxon>
        <taxon>Ascomycota</taxon>
        <taxon>Pezizomycotina</taxon>
        <taxon>Dothideomycetes</taxon>
        <taxon>Pleosporomycetidae</taxon>
        <taxon>Venturiales</taxon>
        <taxon>Venturiaceae</taxon>
        <taxon>Venturia</taxon>
    </lineage>
</organism>
<reference evidence="2 3" key="1">
    <citation type="submission" date="2019-07" db="EMBL/GenBank/DDBJ databases">
        <title>Venturia inaequalis Genome Resource.</title>
        <authorList>
            <person name="Lichtner F.J."/>
        </authorList>
    </citation>
    <scope>NUCLEOTIDE SEQUENCE [LARGE SCALE GENOMIC DNA]</scope>
    <source>
        <strain evidence="2 3">DMI_063113</strain>
    </source>
</reference>